<organism evidence="2 3">
    <name type="scientific">Sorangium cellulosum</name>
    <name type="common">Polyangium cellulosum</name>
    <dbReference type="NCBI Taxonomy" id="56"/>
    <lineage>
        <taxon>Bacteria</taxon>
        <taxon>Pseudomonadati</taxon>
        <taxon>Myxococcota</taxon>
        <taxon>Polyangia</taxon>
        <taxon>Polyangiales</taxon>
        <taxon>Polyangiaceae</taxon>
        <taxon>Sorangium</taxon>
    </lineage>
</organism>
<gene>
    <name evidence="2" type="ORF">SOCEGT47_014820</name>
</gene>
<evidence type="ECO:0000313" key="2">
    <source>
        <dbReference type="EMBL" id="AUX21004.1"/>
    </source>
</evidence>
<dbReference type="EMBL" id="CP012670">
    <property type="protein sequence ID" value="AUX21004.1"/>
    <property type="molecule type" value="Genomic_DNA"/>
</dbReference>
<accession>A0A4P2PW67</accession>
<proteinExistence type="predicted"/>
<evidence type="ECO:0008006" key="4">
    <source>
        <dbReference type="Google" id="ProtNLM"/>
    </source>
</evidence>
<evidence type="ECO:0000313" key="3">
    <source>
        <dbReference type="Proteomes" id="UP000295781"/>
    </source>
</evidence>
<feature type="chain" id="PRO_5020288921" description="Secreted protein" evidence="1">
    <location>
        <begin position="25"/>
        <end position="268"/>
    </location>
</feature>
<keyword evidence="1" id="KW-0732">Signal</keyword>
<name>A0A4P2PW67_SORCE</name>
<protein>
    <recommendedName>
        <fullName evidence="4">Secreted protein</fullName>
    </recommendedName>
</protein>
<reference evidence="2 3" key="1">
    <citation type="submission" date="2015-09" db="EMBL/GenBank/DDBJ databases">
        <title>Sorangium comparison.</title>
        <authorList>
            <person name="Zaburannyi N."/>
            <person name="Bunk B."/>
            <person name="Overmann J."/>
            <person name="Mueller R."/>
        </authorList>
    </citation>
    <scope>NUCLEOTIDE SEQUENCE [LARGE SCALE GENOMIC DNA]</scope>
    <source>
        <strain evidence="2 3">So ceGT47</strain>
    </source>
</reference>
<sequence>MRAGVAISCLGLLGACLTACIGEAEPFGDESSTEEEIATAEQAAFTKNAFTKNALTASALTRNRLATEALTGGPLTSSALARSGEVMRALRDPLAREFLTYAAGCALPEGRSVQVTLDGETHVFEGELGLAPEWGRAHGQCNARCQGWVSACMLARVNYLGESVPLSMRGKNRALESRPEERKAFPHREAAYFGDLFAPEQLRFACKSPGSTLIRRVCGGTGEDTDGCIVDVLGDCDDLCGAPAPDGSFSNCAVGDRTIRTTVTIFRE</sequence>
<dbReference type="PROSITE" id="PS51257">
    <property type="entry name" value="PROKAR_LIPOPROTEIN"/>
    <property type="match status" value="1"/>
</dbReference>
<feature type="signal peptide" evidence="1">
    <location>
        <begin position="1"/>
        <end position="24"/>
    </location>
</feature>
<dbReference type="Proteomes" id="UP000295781">
    <property type="component" value="Chromosome"/>
</dbReference>
<evidence type="ECO:0000256" key="1">
    <source>
        <dbReference type="SAM" id="SignalP"/>
    </source>
</evidence>
<dbReference type="AlphaFoldDB" id="A0A4P2PW67"/>